<keyword evidence="2" id="KW-1185">Reference proteome</keyword>
<reference evidence="1" key="1">
    <citation type="submission" date="2021-05" db="EMBL/GenBank/DDBJ databases">
        <authorList>
            <person name="Pan Q."/>
            <person name="Jouanno E."/>
            <person name="Zahm M."/>
            <person name="Klopp C."/>
            <person name="Cabau C."/>
            <person name="Louis A."/>
            <person name="Berthelot C."/>
            <person name="Parey E."/>
            <person name="Roest Crollius H."/>
            <person name="Montfort J."/>
            <person name="Robinson-Rechavi M."/>
            <person name="Bouchez O."/>
            <person name="Lampietro C."/>
            <person name="Lopez Roques C."/>
            <person name="Donnadieu C."/>
            <person name="Postlethwait J."/>
            <person name="Bobe J."/>
            <person name="Dillon D."/>
            <person name="Chandos A."/>
            <person name="von Hippel F."/>
            <person name="Guiguen Y."/>
        </authorList>
    </citation>
    <scope>NUCLEOTIDE SEQUENCE</scope>
    <source>
        <strain evidence="1">YG-Jan2019</strain>
    </source>
</reference>
<proteinExistence type="predicted"/>
<protein>
    <submittedName>
        <fullName evidence="1">Uncharacterized protein</fullName>
    </submittedName>
</protein>
<name>A0ACC2GXF6_DALPE</name>
<sequence length="75" mass="8669">MRWAFENPVMPGNQRVPLRPPPSHHALWFVLFVRTPHCLSSIHCLGSGYEVTAKRTSIWCSSFPDALWRKSRAHL</sequence>
<organism evidence="1 2">
    <name type="scientific">Dallia pectoralis</name>
    <name type="common">Alaska blackfish</name>
    <dbReference type="NCBI Taxonomy" id="75939"/>
    <lineage>
        <taxon>Eukaryota</taxon>
        <taxon>Metazoa</taxon>
        <taxon>Chordata</taxon>
        <taxon>Craniata</taxon>
        <taxon>Vertebrata</taxon>
        <taxon>Euteleostomi</taxon>
        <taxon>Actinopterygii</taxon>
        <taxon>Neopterygii</taxon>
        <taxon>Teleostei</taxon>
        <taxon>Protacanthopterygii</taxon>
        <taxon>Esociformes</taxon>
        <taxon>Umbridae</taxon>
        <taxon>Dallia</taxon>
    </lineage>
</organism>
<dbReference type="Proteomes" id="UP001157502">
    <property type="component" value="Chromosome 8"/>
</dbReference>
<comment type="caution">
    <text evidence="1">The sequence shown here is derived from an EMBL/GenBank/DDBJ whole genome shotgun (WGS) entry which is preliminary data.</text>
</comment>
<evidence type="ECO:0000313" key="2">
    <source>
        <dbReference type="Proteomes" id="UP001157502"/>
    </source>
</evidence>
<gene>
    <name evidence="1" type="ORF">DPEC_G00104570</name>
</gene>
<evidence type="ECO:0000313" key="1">
    <source>
        <dbReference type="EMBL" id="KAJ8008413.1"/>
    </source>
</evidence>
<dbReference type="EMBL" id="CM055735">
    <property type="protein sequence ID" value="KAJ8008413.1"/>
    <property type="molecule type" value="Genomic_DNA"/>
</dbReference>
<accession>A0ACC2GXF6</accession>